<sequence length="128" mass="14449">MEQTIKVSREGSRALTTVGDALDIRLEQILLHDRNPSIEPDYELGEGIMTRLECLSYWIKNRLFGLSSDTGTPAAGNIQGYIKFDKRLPETLHDKQITFLDIAEVILKTYIENATPHPTIYGCLPENT</sequence>
<organism evidence="1">
    <name type="scientific">Aspergillus flavus</name>
    <dbReference type="NCBI Taxonomy" id="5059"/>
    <lineage>
        <taxon>Eukaryota</taxon>
        <taxon>Fungi</taxon>
        <taxon>Dikarya</taxon>
        <taxon>Ascomycota</taxon>
        <taxon>Pezizomycotina</taxon>
        <taxon>Eurotiomycetes</taxon>
        <taxon>Eurotiomycetidae</taxon>
        <taxon>Eurotiales</taxon>
        <taxon>Aspergillaceae</taxon>
        <taxon>Aspergillus</taxon>
        <taxon>Aspergillus subgen. Circumdati</taxon>
    </lineage>
</organism>
<dbReference type="AlphaFoldDB" id="A0A5N6GU12"/>
<dbReference type="Proteomes" id="UP000325434">
    <property type="component" value="Unassembled WGS sequence"/>
</dbReference>
<accession>A0A5N6GU12</accession>
<proteinExistence type="predicted"/>
<reference evidence="1" key="1">
    <citation type="submission" date="2019-04" db="EMBL/GenBank/DDBJ databases">
        <title>Friends and foes A comparative genomics study of 23 Aspergillus species from section Flavi.</title>
        <authorList>
            <consortium name="DOE Joint Genome Institute"/>
            <person name="Kjaerbolling I."/>
            <person name="Vesth T."/>
            <person name="Frisvad J.C."/>
            <person name="Nybo J.L."/>
            <person name="Theobald S."/>
            <person name="Kildgaard S."/>
            <person name="Isbrandt T."/>
            <person name="Kuo A."/>
            <person name="Sato A."/>
            <person name="Lyhne E.K."/>
            <person name="Kogle M.E."/>
            <person name="Wiebenga A."/>
            <person name="Kun R.S."/>
            <person name="Lubbers R.J."/>
            <person name="Makela M.R."/>
            <person name="Barry K."/>
            <person name="Chovatia M."/>
            <person name="Clum A."/>
            <person name="Daum C."/>
            <person name="Haridas S."/>
            <person name="He G."/>
            <person name="LaButti K."/>
            <person name="Lipzen A."/>
            <person name="Mondo S."/>
            <person name="Riley R."/>
            <person name="Salamov A."/>
            <person name="Simmons B.A."/>
            <person name="Magnuson J.K."/>
            <person name="Henrissat B."/>
            <person name="Mortensen U.H."/>
            <person name="Larsen T.O."/>
            <person name="Devries R.P."/>
            <person name="Grigoriev I.V."/>
            <person name="Machida M."/>
            <person name="Baker S.E."/>
            <person name="Andersen M.R."/>
        </authorList>
    </citation>
    <scope>NUCLEOTIDE SEQUENCE [LARGE SCALE GENOMIC DNA]</scope>
    <source>
        <strain evidence="1">CBS 121.62</strain>
    </source>
</reference>
<dbReference type="EMBL" id="ML734634">
    <property type="protein sequence ID" value="KAB8243933.1"/>
    <property type="molecule type" value="Genomic_DNA"/>
</dbReference>
<evidence type="ECO:0000313" key="1">
    <source>
        <dbReference type="EMBL" id="KAB8243933.1"/>
    </source>
</evidence>
<gene>
    <name evidence="1" type="ORF">BDV35DRAFT_395339</name>
</gene>
<name>A0A5N6GU12_ASPFL</name>
<protein>
    <submittedName>
        <fullName evidence="1">Uncharacterized protein</fullName>
    </submittedName>
</protein>